<keyword evidence="4" id="KW-0132">Cell division</keyword>
<evidence type="ECO:0000256" key="1">
    <source>
        <dbReference type="ARBA" id="ARBA00004123"/>
    </source>
</evidence>
<evidence type="ECO:0000313" key="11">
    <source>
        <dbReference type="Proteomes" id="UP001140206"/>
    </source>
</evidence>
<accession>A0AAV8FAD7</accession>
<organism evidence="10 11">
    <name type="scientific">Rhynchospora pubera</name>
    <dbReference type="NCBI Taxonomy" id="906938"/>
    <lineage>
        <taxon>Eukaryota</taxon>
        <taxon>Viridiplantae</taxon>
        <taxon>Streptophyta</taxon>
        <taxon>Embryophyta</taxon>
        <taxon>Tracheophyta</taxon>
        <taxon>Spermatophyta</taxon>
        <taxon>Magnoliopsida</taxon>
        <taxon>Liliopsida</taxon>
        <taxon>Poales</taxon>
        <taxon>Cyperaceae</taxon>
        <taxon>Cyperoideae</taxon>
        <taxon>Rhynchosporeae</taxon>
        <taxon>Rhynchospora</taxon>
    </lineage>
</organism>
<sequence length="267" mass="30630">MKIREIPSATVTVHSHSRQSLLQSSVASVLFRSLSPFLLPDSLHRFSAKNRTISAADHLLRSRPILRFHRKLAVIEIGWFELRTASMEPESSSPVLISERYQILTEKFKSEGVRRLVTACSREDFNKAFEGFTEAQKDGLYRLFQNIVVDSLSYNLERALDKICEGSKVGSILSKVENIIEEQSLDLLSKDSSYIGDLHDKIVMVKKDEIVHMKNILEKVEKSNNQMRSHLDILKKNQDLPSTVDAVEKLRRWNAEFENFMVTSNHN</sequence>
<evidence type="ECO:0000313" key="10">
    <source>
        <dbReference type="EMBL" id="KAJ4788601.1"/>
    </source>
</evidence>
<protein>
    <submittedName>
        <fullName evidence="10">Embryo defective 3006</fullName>
    </submittedName>
</protein>
<gene>
    <name evidence="10" type="ORF">LUZ62_039847</name>
</gene>
<keyword evidence="8" id="KW-0131">Cell cycle</keyword>
<keyword evidence="7" id="KW-0539">Nucleus</keyword>
<evidence type="ECO:0000256" key="8">
    <source>
        <dbReference type="ARBA" id="ARBA00023306"/>
    </source>
</evidence>
<dbReference type="GO" id="GO:0051301">
    <property type="term" value="P:cell division"/>
    <property type="evidence" value="ECO:0007669"/>
    <property type="project" value="UniProtKB-KW"/>
</dbReference>
<evidence type="ECO:0000256" key="6">
    <source>
        <dbReference type="ARBA" id="ARBA00022838"/>
    </source>
</evidence>
<keyword evidence="5" id="KW-0498">Mitosis</keyword>
<dbReference type="PANTHER" id="PTHR15459">
    <property type="entry name" value="POLYAMINE-MODULATED FACTOR 1"/>
    <property type="match status" value="1"/>
</dbReference>
<proteinExistence type="predicted"/>
<comment type="caution">
    <text evidence="10">The sequence shown here is derived from an EMBL/GenBank/DDBJ whole genome shotgun (WGS) entry which is preliminary data.</text>
</comment>
<keyword evidence="6" id="KW-0995">Kinetochore</keyword>
<comment type="subcellular location">
    <subcellularLocation>
        <location evidence="2">Chromosome</location>
        <location evidence="2">Centromere</location>
        <location evidence="2">Kinetochore</location>
    </subcellularLocation>
    <subcellularLocation>
        <location evidence="1">Nucleus</location>
    </subcellularLocation>
</comment>
<reference evidence="10" key="1">
    <citation type="submission" date="2022-08" db="EMBL/GenBank/DDBJ databases">
        <authorList>
            <person name="Marques A."/>
        </authorList>
    </citation>
    <scope>NUCLEOTIDE SEQUENCE</scope>
    <source>
        <strain evidence="10">RhyPub2mFocal</strain>
        <tissue evidence="10">Leaves</tissue>
    </source>
</reference>
<keyword evidence="11" id="KW-1185">Reference proteome</keyword>
<dbReference type="PANTHER" id="PTHR15459:SF3">
    <property type="entry name" value="POLYAMINE-MODULATED FACTOR 1"/>
    <property type="match status" value="1"/>
</dbReference>
<dbReference type="GO" id="GO:0005634">
    <property type="term" value="C:nucleus"/>
    <property type="evidence" value="ECO:0007669"/>
    <property type="project" value="UniProtKB-SubCell"/>
</dbReference>
<evidence type="ECO:0000256" key="2">
    <source>
        <dbReference type="ARBA" id="ARBA00004629"/>
    </source>
</evidence>
<dbReference type="InterPro" id="IPR007128">
    <property type="entry name" value="PMF1/Nnf1"/>
</dbReference>
<keyword evidence="3" id="KW-0158">Chromosome</keyword>
<dbReference type="GO" id="GO:0007059">
    <property type="term" value="P:chromosome segregation"/>
    <property type="evidence" value="ECO:0007669"/>
    <property type="project" value="TreeGrafter"/>
</dbReference>
<name>A0AAV8FAD7_9POAL</name>
<evidence type="ECO:0000256" key="3">
    <source>
        <dbReference type="ARBA" id="ARBA00022454"/>
    </source>
</evidence>
<dbReference type="EMBL" id="JAMFTS010000002">
    <property type="protein sequence ID" value="KAJ4788601.1"/>
    <property type="molecule type" value="Genomic_DNA"/>
</dbReference>
<dbReference type="Proteomes" id="UP001140206">
    <property type="component" value="Chromosome 2"/>
</dbReference>
<dbReference type="GO" id="GO:0000444">
    <property type="term" value="C:MIS12/MIND type complex"/>
    <property type="evidence" value="ECO:0007669"/>
    <property type="project" value="InterPro"/>
</dbReference>
<keyword evidence="9" id="KW-0137">Centromere</keyword>
<evidence type="ECO:0000256" key="5">
    <source>
        <dbReference type="ARBA" id="ARBA00022776"/>
    </source>
</evidence>
<dbReference type="AlphaFoldDB" id="A0AAV8FAD7"/>
<evidence type="ECO:0000256" key="9">
    <source>
        <dbReference type="ARBA" id="ARBA00023328"/>
    </source>
</evidence>
<evidence type="ECO:0000256" key="7">
    <source>
        <dbReference type="ARBA" id="ARBA00023242"/>
    </source>
</evidence>
<evidence type="ECO:0000256" key="4">
    <source>
        <dbReference type="ARBA" id="ARBA00022618"/>
    </source>
</evidence>